<evidence type="ECO:0000313" key="2">
    <source>
        <dbReference type="EMBL" id="TYT60720.1"/>
    </source>
</evidence>
<evidence type="ECO:0008006" key="4">
    <source>
        <dbReference type="Google" id="ProtNLM"/>
    </source>
</evidence>
<organism evidence="2 3">
    <name type="scientific">Natrialba swarupiae</name>
    <dbReference type="NCBI Taxonomy" id="2448032"/>
    <lineage>
        <taxon>Archaea</taxon>
        <taxon>Methanobacteriati</taxon>
        <taxon>Methanobacteriota</taxon>
        <taxon>Stenosarchaea group</taxon>
        <taxon>Halobacteria</taxon>
        <taxon>Halobacteriales</taxon>
        <taxon>Natrialbaceae</taxon>
        <taxon>Natrialba</taxon>
    </lineage>
</organism>
<reference evidence="2 3" key="1">
    <citation type="submission" date="2019-08" db="EMBL/GenBank/DDBJ databases">
        <title>Archaea genome.</title>
        <authorList>
            <person name="Kajale S."/>
            <person name="Shouche Y."/>
            <person name="Deshpande N."/>
            <person name="Sharma A."/>
        </authorList>
    </citation>
    <scope>NUCLEOTIDE SEQUENCE [LARGE SCALE GENOMIC DNA]</scope>
    <source>
        <strain evidence="2 3">ESP3B_9</strain>
    </source>
</reference>
<gene>
    <name evidence="2" type="ORF">FYC77_17190</name>
</gene>
<evidence type="ECO:0000313" key="3">
    <source>
        <dbReference type="Proteomes" id="UP000324104"/>
    </source>
</evidence>
<dbReference type="SUPFAM" id="SSF55785">
    <property type="entry name" value="PYP-like sensor domain (PAS domain)"/>
    <property type="match status" value="1"/>
</dbReference>
<accession>A0A5D5AMV2</accession>
<dbReference type="InterPro" id="IPR000014">
    <property type="entry name" value="PAS"/>
</dbReference>
<keyword evidence="3" id="KW-1185">Reference proteome</keyword>
<proteinExistence type="predicted"/>
<dbReference type="Proteomes" id="UP000324104">
    <property type="component" value="Unassembled WGS sequence"/>
</dbReference>
<dbReference type="InterPro" id="IPR035965">
    <property type="entry name" value="PAS-like_dom_sf"/>
</dbReference>
<feature type="region of interest" description="Disordered" evidence="1">
    <location>
        <begin position="1"/>
        <end position="25"/>
    </location>
</feature>
<dbReference type="CDD" id="cd00130">
    <property type="entry name" value="PAS"/>
    <property type="match status" value="1"/>
</dbReference>
<dbReference type="EMBL" id="VTAW01000031">
    <property type="protein sequence ID" value="TYT60720.1"/>
    <property type="molecule type" value="Genomic_DNA"/>
</dbReference>
<sequence>MTRSDGPPASRDDAPRTPEPPSRGDIATLLLSATGEILGVTESVTERTGYSAEDLRGTPLASILLDVPDALEAVTDRDVGNDGDAGVTPTSCSLAIRTADGDVAAFDGRLERLPRDGTDDVVVGTLHWRPRSRAGGETVLAVLPGFSSSSCFSA</sequence>
<name>A0A5D5AMV2_9EURY</name>
<dbReference type="RefSeq" id="WP_149082728.1">
    <property type="nucleotide sequence ID" value="NZ_VTAW01000031.1"/>
</dbReference>
<comment type="caution">
    <text evidence="2">The sequence shown here is derived from an EMBL/GenBank/DDBJ whole genome shotgun (WGS) entry which is preliminary data.</text>
</comment>
<protein>
    <recommendedName>
        <fullName evidence="4">PAS domain-containing protein</fullName>
    </recommendedName>
</protein>
<dbReference type="AlphaFoldDB" id="A0A5D5AMV2"/>
<evidence type="ECO:0000256" key="1">
    <source>
        <dbReference type="SAM" id="MobiDB-lite"/>
    </source>
</evidence>